<dbReference type="Gene3D" id="3.30.200.20">
    <property type="entry name" value="Phosphorylase Kinase, domain 1"/>
    <property type="match status" value="1"/>
</dbReference>
<evidence type="ECO:0000256" key="3">
    <source>
        <dbReference type="ARBA" id="ARBA00022679"/>
    </source>
</evidence>
<keyword evidence="13" id="KW-1185">Reference proteome</keyword>
<keyword evidence="6 9" id="KW-0067">ATP-binding</keyword>
<dbReference type="InterPro" id="IPR000719">
    <property type="entry name" value="Prot_kinase_dom"/>
</dbReference>
<keyword evidence="3" id="KW-0808">Transferase</keyword>
<sequence length="462" mass="53333">MTVVKRPAFVTHSCPQPGNGSFWDNLPSRKTQLKSESARRYLEEHFTSLMKETEERQERLRIFNERMENSNLSNEDKIQLQHQFSEEESQYSRISRTRLKSARYQRIKLIGRGGFGDVWLVQDSTTSELFALKVLQKSDIILKDQLINVRAERDILSTTTNPWVVQLMYSFQDSKRLYLVLEYLCGGDLMTVLIKRGRFDESTSRFFAGEIALALHSIHQMHFLHRDLKPDNVLIGANGHIKLTDFGLSTNYLKQDTGMHQLLCAIQDMILEQSEVGKVIAQTHHERGNNAIGTCGYTAPEVLRGQATTTQSDYWSLGVIIYEMLYGFPPFQGKSPHETALRILHWQRALRFPQDFNVSQEAIDLIKHLLCEPENRYKFEQIIEHPFFNGFNFVNVNANIPPMVPIIRYPTDTCHFDNIEPSPEETFGSELPCDDLAEFAFLGYTYKHRPQSITLAKLQDCT</sequence>
<dbReference type="PROSITE" id="PS50011">
    <property type="entry name" value="PROTEIN_KINASE_DOM"/>
    <property type="match status" value="1"/>
</dbReference>
<dbReference type="GO" id="GO:0016301">
    <property type="term" value="F:kinase activity"/>
    <property type="evidence" value="ECO:0007669"/>
    <property type="project" value="UniProtKB-KW"/>
</dbReference>
<dbReference type="InterPro" id="IPR008271">
    <property type="entry name" value="Ser/Thr_kinase_AS"/>
</dbReference>
<comment type="catalytic activity">
    <reaction evidence="8">
        <text>L-seryl-[protein] + ATP = O-phospho-L-seryl-[protein] + ADP + H(+)</text>
        <dbReference type="Rhea" id="RHEA:17989"/>
        <dbReference type="Rhea" id="RHEA-COMP:9863"/>
        <dbReference type="Rhea" id="RHEA-COMP:11604"/>
        <dbReference type="ChEBI" id="CHEBI:15378"/>
        <dbReference type="ChEBI" id="CHEBI:29999"/>
        <dbReference type="ChEBI" id="CHEBI:30616"/>
        <dbReference type="ChEBI" id="CHEBI:83421"/>
        <dbReference type="ChEBI" id="CHEBI:456216"/>
        <dbReference type="EC" id="2.7.11.1"/>
    </reaction>
</comment>
<dbReference type="Pfam" id="PF00069">
    <property type="entry name" value="Pkinase"/>
    <property type="match status" value="1"/>
</dbReference>
<feature type="domain" description="Protein kinase" evidence="11">
    <location>
        <begin position="104"/>
        <end position="388"/>
    </location>
</feature>
<evidence type="ECO:0000256" key="6">
    <source>
        <dbReference type="ARBA" id="ARBA00022840"/>
    </source>
</evidence>
<dbReference type="Proteomes" id="UP001470230">
    <property type="component" value="Unassembled WGS sequence"/>
</dbReference>
<dbReference type="SMART" id="SM00220">
    <property type="entry name" value="S_TKc"/>
    <property type="match status" value="1"/>
</dbReference>
<dbReference type="InterPro" id="IPR017441">
    <property type="entry name" value="Protein_kinase_ATP_BS"/>
</dbReference>
<comment type="similarity">
    <text evidence="10">Belongs to the protein kinase superfamily.</text>
</comment>
<evidence type="ECO:0000256" key="8">
    <source>
        <dbReference type="ARBA" id="ARBA00048679"/>
    </source>
</evidence>
<organism evidence="12 13">
    <name type="scientific">Tritrichomonas musculus</name>
    <dbReference type="NCBI Taxonomy" id="1915356"/>
    <lineage>
        <taxon>Eukaryota</taxon>
        <taxon>Metamonada</taxon>
        <taxon>Parabasalia</taxon>
        <taxon>Tritrichomonadida</taxon>
        <taxon>Tritrichomonadidae</taxon>
        <taxon>Tritrichomonas</taxon>
    </lineage>
</organism>
<evidence type="ECO:0000313" key="12">
    <source>
        <dbReference type="EMBL" id="KAK8870844.1"/>
    </source>
</evidence>
<evidence type="ECO:0000259" key="11">
    <source>
        <dbReference type="PROSITE" id="PS50011"/>
    </source>
</evidence>
<proteinExistence type="inferred from homology"/>
<dbReference type="CDD" id="cd21742">
    <property type="entry name" value="MobB_NDR_LATS-like"/>
    <property type="match status" value="1"/>
</dbReference>
<evidence type="ECO:0000256" key="4">
    <source>
        <dbReference type="ARBA" id="ARBA00022741"/>
    </source>
</evidence>
<gene>
    <name evidence="12" type="ORF">M9Y10_008742</name>
</gene>
<protein>
    <recommendedName>
        <fullName evidence="1">non-specific serine/threonine protein kinase</fullName>
        <ecNumber evidence="1">2.7.11.1</ecNumber>
    </recommendedName>
</protein>
<keyword evidence="2 10" id="KW-0723">Serine/threonine-protein kinase</keyword>
<dbReference type="EC" id="2.7.11.1" evidence="1"/>
<reference evidence="12 13" key="1">
    <citation type="submission" date="2024-04" db="EMBL/GenBank/DDBJ databases">
        <title>Tritrichomonas musculus Genome.</title>
        <authorList>
            <person name="Alves-Ferreira E."/>
            <person name="Grigg M."/>
            <person name="Lorenzi H."/>
            <person name="Galac M."/>
        </authorList>
    </citation>
    <scope>NUCLEOTIDE SEQUENCE [LARGE SCALE GENOMIC DNA]</scope>
    <source>
        <strain evidence="12 13">EAF2021</strain>
    </source>
</reference>
<comment type="caution">
    <text evidence="12">The sequence shown here is derived from an EMBL/GenBank/DDBJ whole genome shotgun (WGS) entry which is preliminary data.</text>
</comment>
<dbReference type="PROSITE" id="PS00107">
    <property type="entry name" value="PROTEIN_KINASE_ATP"/>
    <property type="match status" value="1"/>
</dbReference>
<evidence type="ECO:0000256" key="7">
    <source>
        <dbReference type="ARBA" id="ARBA00047899"/>
    </source>
</evidence>
<evidence type="ECO:0000256" key="2">
    <source>
        <dbReference type="ARBA" id="ARBA00022527"/>
    </source>
</evidence>
<accession>A0ABR2IYX8</accession>
<evidence type="ECO:0000256" key="1">
    <source>
        <dbReference type="ARBA" id="ARBA00012513"/>
    </source>
</evidence>
<dbReference type="EMBL" id="JAPFFF010000014">
    <property type="protein sequence ID" value="KAK8870844.1"/>
    <property type="molecule type" value="Genomic_DNA"/>
</dbReference>
<dbReference type="InterPro" id="IPR011009">
    <property type="entry name" value="Kinase-like_dom_sf"/>
</dbReference>
<dbReference type="InterPro" id="IPR059233">
    <property type="entry name" value="MobB_NdrA/B/Cbk1"/>
</dbReference>
<evidence type="ECO:0000256" key="5">
    <source>
        <dbReference type="ARBA" id="ARBA00022777"/>
    </source>
</evidence>
<comment type="catalytic activity">
    <reaction evidence="7">
        <text>L-threonyl-[protein] + ATP = O-phospho-L-threonyl-[protein] + ADP + H(+)</text>
        <dbReference type="Rhea" id="RHEA:46608"/>
        <dbReference type="Rhea" id="RHEA-COMP:11060"/>
        <dbReference type="Rhea" id="RHEA-COMP:11605"/>
        <dbReference type="ChEBI" id="CHEBI:15378"/>
        <dbReference type="ChEBI" id="CHEBI:30013"/>
        <dbReference type="ChEBI" id="CHEBI:30616"/>
        <dbReference type="ChEBI" id="CHEBI:61977"/>
        <dbReference type="ChEBI" id="CHEBI:456216"/>
        <dbReference type="EC" id="2.7.11.1"/>
    </reaction>
</comment>
<dbReference type="PANTHER" id="PTHR24356:SF418">
    <property type="entry name" value="SERINE_THREONINE-PROTEIN KINASE WARTS"/>
    <property type="match status" value="1"/>
</dbReference>
<dbReference type="Gene3D" id="1.10.510.10">
    <property type="entry name" value="Transferase(Phosphotransferase) domain 1"/>
    <property type="match status" value="1"/>
</dbReference>
<dbReference type="PROSITE" id="PS00108">
    <property type="entry name" value="PROTEIN_KINASE_ST"/>
    <property type="match status" value="1"/>
</dbReference>
<dbReference type="SUPFAM" id="SSF56112">
    <property type="entry name" value="Protein kinase-like (PK-like)"/>
    <property type="match status" value="1"/>
</dbReference>
<feature type="binding site" evidence="9">
    <location>
        <position position="143"/>
    </location>
    <ligand>
        <name>ATP</name>
        <dbReference type="ChEBI" id="CHEBI:30616"/>
    </ligand>
</feature>
<keyword evidence="5 12" id="KW-0418">Kinase</keyword>
<dbReference type="InterPro" id="IPR050236">
    <property type="entry name" value="Ser_Thr_kinase_AGC"/>
</dbReference>
<dbReference type="CDD" id="cd05573">
    <property type="entry name" value="STKc_ROCK_NDR_like"/>
    <property type="match status" value="1"/>
</dbReference>
<evidence type="ECO:0000256" key="9">
    <source>
        <dbReference type="PROSITE-ProRule" id="PRU10141"/>
    </source>
</evidence>
<evidence type="ECO:0000313" key="13">
    <source>
        <dbReference type="Proteomes" id="UP001470230"/>
    </source>
</evidence>
<keyword evidence="4 9" id="KW-0547">Nucleotide-binding</keyword>
<name>A0ABR2IYX8_9EUKA</name>
<evidence type="ECO:0000256" key="10">
    <source>
        <dbReference type="RuleBase" id="RU000304"/>
    </source>
</evidence>
<dbReference type="PANTHER" id="PTHR24356">
    <property type="entry name" value="SERINE/THREONINE-PROTEIN KINASE"/>
    <property type="match status" value="1"/>
</dbReference>